<evidence type="ECO:0000256" key="5">
    <source>
        <dbReference type="SAM" id="Phobius"/>
    </source>
</evidence>
<evidence type="ECO:0000313" key="7">
    <source>
        <dbReference type="EMBL" id="NYE05424.1"/>
    </source>
</evidence>
<reference evidence="8" key="2">
    <citation type="submission" date="2020-08" db="EMBL/GenBank/DDBJ databases">
        <title>The Agave Microbiome: Exploring the role of microbial communities in plant adaptations to desert environments.</title>
        <authorList>
            <person name="Partida-Martinez L.P."/>
        </authorList>
    </citation>
    <scope>NUCLEOTIDE SEQUENCE [LARGE SCALE GENOMIC DNA]</scope>
    <source>
        <strain evidence="8">AT2.8</strain>
    </source>
</reference>
<sequence>MVDPQIYFEAKKYREGAKRYIDDPKKTEGLLKKAILKAKNNKGTLGDVWEKLQLFFDMVQAYSRGEYRNIAPATILTIIGAILYFVSPLDVVPDFLVGLGIVDDAAVISFTLKKLSVEINEFKKWKHSTKGNPLD</sequence>
<reference evidence="8" key="1">
    <citation type="submission" date="2020-07" db="EMBL/GenBank/DDBJ databases">
        <authorList>
            <person name="Partida-Martinez L."/>
            <person name="Huntemann M."/>
            <person name="Clum A."/>
            <person name="Wang J."/>
            <person name="Palaniappan K."/>
            <person name="Ritter S."/>
            <person name="Chen I.-M."/>
            <person name="Stamatis D."/>
            <person name="Reddy T."/>
            <person name="O'Malley R."/>
            <person name="Daum C."/>
            <person name="Shapiro N."/>
            <person name="Ivanova N."/>
            <person name="Kyrpides N."/>
            <person name="Woyke T."/>
        </authorList>
    </citation>
    <scope>NUCLEOTIDE SEQUENCE [LARGE SCALE GENOMIC DNA]</scope>
    <source>
        <strain evidence="8">AT2.8</strain>
    </source>
</reference>
<dbReference type="GO" id="GO:0012505">
    <property type="term" value="C:endomembrane system"/>
    <property type="evidence" value="ECO:0007669"/>
    <property type="project" value="UniProtKB-SubCell"/>
</dbReference>
<accession>A0A852TDR9</accession>
<protein>
    <submittedName>
        <fullName evidence="7">Uncharacterized membrane protein YkvA (DUF1232 family)</fullName>
    </submittedName>
</protein>
<evidence type="ECO:0000256" key="2">
    <source>
        <dbReference type="ARBA" id="ARBA00022692"/>
    </source>
</evidence>
<comment type="subcellular location">
    <subcellularLocation>
        <location evidence="1">Endomembrane system</location>
        <topology evidence="1">Multi-pass membrane protein</topology>
    </subcellularLocation>
</comment>
<evidence type="ECO:0000256" key="4">
    <source>
        <dbReference type="ARBA" id="ARBA00023136"/>
    </source>
</evidence>
<proteinExistence type="predicted"/>
<organism evidence="7 8">
    <name type="scientific">Neobacillus niacini</name>
    <dbReference type="NCBI Taxonomy" id="86668"/>
    <lineage>
        <taxon>Bacteria</taxon>
        <taxon>Bacillati</taxon>
        <taxon>Bacillota</taxon>
        <taxon>Bacilli</taxon>
        <taxon>Bacillales</taxon>
        <taxon>Bacillaceae</taxon>
        <taxon>Neobacillus</taxon>
    </lineage>
</organism>
<feature type="domain" description="DUF1232" evidence="6">
    <location>
        <begin position="75"/>
        <end position="110"/>
    </location>
</feature>
<keyword evidence="4 5" id="KW-0472">Membrane</keyword>
<evidence type="ECO:0000256" key="3">
    <source>
        <dbReference type="ARBA" id="ARBA00022989"/>
    </source>
</evidence>
<dbReference type="InterPro" id="IPR010652">
    <property type="entry name" value="DUF1232"/>
</dbReference>
<comment type="caution">
    <text evidence="7">The sequence shown here is derived from an EMBL/GenBank/DDBJ whole genome shotgun (WGS) entry which is preliminary data.</text>
</comment>
<dbReference type="EMBL" id="JACCBX010000004">
    <property type="protein sequence ID" value="NYE05424.1"/>
    <property type="molecule type" value="Genomic_DNA"/>
</dbReference>
<evidence type="ECO:0000313" key="8">
    <source>
        <dbReference type="Proteomes" id="UP000548423"/>
    </source>
</evidence>
<dbReference type="AlphaFoldDB" id="A0A852TDR9"/>
<dbReference type="Proteomes" id="UP000548423">
    <property type="component" value="Unassembled WGS sequence"/>
</dbReference>
<evidence type="ECO:0000256" key="1">
    <source>
        <dbReference type="ARBA" id="ARBA00004127"/>
    </source>
</evidence>
<keyword evidence="3 5" id="KW-1133">Transmembrane helix</keyword>
<name>A0A852TDR9_9BACI</name>
<gene>
    <name evidence="7" type="ORF">F4694_002177</name>
</gene>
<feature type="transmembrane region" description="Helical" evidence="5">
    <location>
        <begin position="70"/>
        <end position="89"/>
    </location>
</feature>
<dbReference type="Pfam" id="PF06803">
    <property type="entry name" value="DUF1232"/>
    <property type="match status" value="1"/>
</dbReference>
<evidence type="ECO:0000259" key="6">
    <source>
        <dbReference type="Pfam" id="PF06803"/>
    </source>
</evidence>
<keyword evidence="2 5" id="KW-0812">Transmembrane</keyword>